<dbReference type="Proteomes" id="UP000582487">
    <property type="component" value="Unassembled WGS sequence"/>
</dbReference>
<dbReference type="OrthoDB" id="5363652at2"/>
<accession>A0A848RFP9</accession>
<reference evidence="1 2" key="1">
    <citation type="submission" date="2020-04" db="EMBL/GenBank/DDBJ databases">
        <title>Antimicrobial susceptibility and clonality of vaginal-derived multi-drug resistant Mobiluncus isolates in China.</title>
        <authorList>
            <person name="Zhang X."/>
        </authorList>
    </citation>
    <scope>NUCLEOTIDE SEQUENCE [LARGE SCALE GENOMIC DNA]</scope>
    <source>
        <strain evidence="1 2">7</strain>
    </source>
</reference>
<dbReference type="AlphaFoldDB" id="A0A848RFP9"/>
<sequence length="141" mass="16973">MIIEFFSTGMLSFTYADLKRQDRKRIARVAFNTGDQQLESWLRAFTELRNKCAHYTRLYFWRFTTVPRQPRDVRWKMDNSLFSQLYMLSRMHPNQHSWRKEISRLEGIIQLYQPYMGRSHLGFPRDWKALLSPEGCACGIQ</sequence>
<evidence type="ECO:0008006" key="3">
    <source>
        <dbReference type="Google" id="ProtNLM"/>
    </source>
</evidence>
<organism evidence="1 2">
    <name type="scientific">Mobiluncus mulieris</name>
    <dbReference type="NCBI Taxonomy" id="2052"/>
    <lineage>
        <taxon>Bacteria</taxon>
        <taxon>Bacillati</taxon>
        <taxon>Actinomycetota</taxon>
        <taxon>Actinomycetes</taxon>
        <taxon>Actinomycetales</taxon>
        <taxon>Actinomycetaceae</taxon>
        <taxon>Mobiluncus</taxon>
    </lineage>
</organism>
<gene>
    <name evidence="1" type="ORF">HHJ74_10975</name>
</gene>
<protein>
    <recommendedName>
        <fullName evidence="3">Abortive infection bacteriophage resistance protein</fullName>
    </recommendedName>
</protein>
<evidence type="ECO:0000313" key="2">
    <source>
        <dbReference type="Proteomes" id="UP000582487"/>
    </source>
</evidence>
<proteinExistence type="predicted"/>
<dbReference type="InterPro" id="IPR011664">
    <property type="entry name" value="Abi_system_AbiD/AbiF-like"/>
</dbReference>
<comment type="caution">
    <text evidence="1">The sequence shown here is derived from an EMBL/GenBank/DDBJ whole genome shotgun (WGS) entry which is preliminary data.</text>
</comment>
<dbReference type="Pfam" id="PF07751">
    <property type="entry name" value="Abi_2"/>
    <property type="match status" value="1"/>
</dbReference>
<evidence type="ECO:0000313" key="1">
    <source>
        <dbReference type="EMBL" id="NMW94189.1"/>
    </source>
</evidence>
<dbReference type="EMBL" id="JABCUV010000021">
    <property type="protein sequence ID" value="NMW94189.1"/>
    <property type="molecule type" value="Genomic_DNA"/>
</dbReference>
<name>A0A848RFP9_9ACTO</name>